<keyword evidence="1" id="KW-0812">Transmembrane</keyword>
<comment type="caution">
    <text evidence="2">The sequence shown here is derived from an EMBL/GenBank/DDBJ whole genome shotgun (WGS) entry which is preliminary data.</text>
</comment>
<evidence type="ECO:0000313" key="3">
    <source>
        <dbReference type="Proteomes" id="UP000576225"/>
    </source>
</evidence>
<organism evidence="2 3">
    <name type="scientific">Victivallis vadensis</name>
    <dbReference type="NCBI Taxonomy" id="172901"/>
    <lineage>
        <taxon>Bacteria</taxon>
        <taxon>Pseudomonadati</taxon>
        <taxon>Lentisphaerota</taxon>
        <taxon>Lentisphaeria</taxon>
        <taxon>Victivallales</taxon>
        <taxon>Victivallaceae</taxon>
        <taxon>Victivallis</taxon>
    </lineage>
</organism>
<dbReference type="RefSeq" id="WP_168963009.1">
    <property type="nucleotide sequence ID" value="NZ_JABAEW010000028.1"/>
</dbReference>
<protein>
    <submittedName>
        <fullName evidence="2">Prepilin-type N-terminal cleavage/methylation domain-containing protein</fullName>
    </submittedName>
</protein>
<evidence type="ECO:0000256" key="1">
    <source>
        <dbReference type="SAM" id="Phobius"/>
    </source>
</evidence>
<name>A0A848B061_9BACT</name>
<dbReference type="EMBL" id="JABAEW010000028">
    <property type="protein sequence ID" value="NMD87647.1"/>
    <property type="molecule type" value="Genomic_DNA"/>
</dbReference>
<dbReference type="AlphaFoldDB" id="A0A848B061"/>
<dbReference type="NCBIfam" id="TIGR02532">
    <property type="entry name" value="IV_pilin_GFxxxE"/>
    <property type="match status" value="1"/>
</dbReference>
<reference evidence="2 3" key="1">
    <citation type="submission" date="2020-04" db="EMBL/GenBank/DDBJ databases">
        <authorList>
            <person name="Hitch T.C.A."/>
            <person name="Wylensek D."/>
            <person name="Clavel T."/>
        </authorList>
    </citation>
    <scope>NUCLEOTIDE SEQUENCE [LARGE SCALE GENOMIC DNA]</scope>
    <source>
        <strain evidence="2 3">COR2-253-APC-1A</strain>
    </source>
</reference>
<keyword evidence="1" id="KW-1133">Transmembrane helix</keyword>
<evidence type="ECO:0000313" key="2">
    <source>
        <dbReference type="EMBL" id="NMD87647.1"/>
    </source>
</evidence>
<gene>
    <name evidence="2" type="ORF">HF882_13740</name>
</gene>
<proteinExistence type="predicted"/>
<accession>A0A848B061</accession>
<sequence>MKHAHAFAKPSAIKGSRKESRVISFTLIELLVVIAIIAILSFPGEKKVGKEKPYNGMCVT</sequence>
<dbReference type="SUPFAM" id="SSF54523">
    <property type="entry name" value="Pili subunits"/>
    <property type="match status" value="1"/>
</dbReference>
<dbReference type="InterPro" id="IPR045584">
    <property type="entry name" value="Pilin-like"/>
</dbReference>
<dbReference type="Pfam" id="PF07963">
    <property type="entry name" value="N_methyl"/>
    <property type="match status" value="1"/>
</dbReference>
<feature type="transmembrane region" description="Helical" evidence="1">
    <location>
        <begin position="21"/>
        <end position="42"/>
    </location>
</feature>
<dbReference type="InterPro" id="IPR012902">
    <property type="entry name" value="N_methyl_site"/>
</dbReference>
<feature type="non-terminal residue" evidence="2">
    <location>
        <position position="60"/>
    </location>
</feature>
<dbReference type="Proteomes" id="UP000576225">
    <property type="component" value="Unassembled WGS sequence"/>
</dbReference>
<keyword evidence="1" id="KW-0472">Membrane</keyword>